<dbReference type="AlphaFoldDB" id="A0A066WHF1"/>
<reference evidence="1" key="1">
    <citation type="journal article" date="2014" name="PLoS Genet.">
        <title>Genome Sequencing and Comparative Genomics of the Broad Host-Range Pathogen Rhizoctonia solani AG8.</title>
        <authorList>
            <person name="Hane J.K."/>
            <person name="Anderson J.P."/>
            <person name="Williams A.H."/>
            <person name="Sperschneider J."/>
            <person name="Singh K.B."/>
        </authorList>
    </citation>
    <scope>NUCLEOTIDE SEQUENCE [LARGE SCALE GENOMIC DNA]</scope>
    <source>
        <strain evidence="1">WAC10335</strain>
    </source>
</reference>
<sequence length="131" mass="14311">PVGWQNIVPYTSKLHERLPSTDVPPADGKRYLTQVYDVFKGVLDAQGHQSITINNQRNSKDKIYGYSAFSGQRGIRTGPMGTCLQIAFVRPNFELLTYTKVLAVARNGSTVTSVYTNNTAVGSNGLVMALS</sequence>
<dbReference type="PANTHER" id="PTHR47190:SF2">
    <property type="entry name" value="CELLOBIOSE DEHYDROGENASE (AFU_ORTHOLOGUE AFUA_2G17620)"/>
    <property type="match status" value="1"/>
</dbReference>
<dbReference type="Gene3D" id="3.30.410.10">
    <property type="entry name" value="Cholesterol Oxidase, domain 2"/>
    <property type="match status" value="1"/>
</dbReference>
<feature type="non-terminal residue" evidence="1">
    <location>
        <position position="1"/>
    </location>
</feature>
<dbReference type="SUPFAM" id="SSF51905">
    <property type="entry name" value="FAD/NAD(P)-binding domain"/>
    <property type="match status" value="1"/>
</dbReference>
<dbReference type="OrthoDB" id="413885at2759"/>
<dbReference type="InterPro" id="IPR036188">
    <property type="entry name" value="FAD/NAD-bd_sf"/>
</dbReference>
<accession>A0A066WHF1</accession>
<name>A0A066WHF1_9AGAM</name>
<gene>
    <name evidence="1" type="ORF">RSAG8_00489</name>
</gene>
<dbReference type="PANTHER" id="PTHR47190">
    <property type="entry name" value="DEHYDROGENASE, PUTATIVE-RELATED"/>
    <property type="match status" value="1"/>
</dbReference>
<organism evidence="1">
    <name type="scientific">Rhizoctonia solani AG-8 WAC10335</name>
    <dbReference type="NCBI Taxonomy" id="1287689"/>
    <lineage>
        <taxon>Eukaryota</taxon>
        <taxon>Fungi</taxon>
        <taxon>Dikarya</taxon>
        <taxon>Basidiomycota</taxon>
        <taxon>Agaricomycotina</taxon>
        <taxon>Agaricomycetes</taxon>
        <taxon>Cantharellales</taxon>
        <taxon>Ceratobasidiaceae</taxon>
        <taxon>Rhizoctonia</taxon>
    </lineage>
</organism>
<evidence type="ECO:0000313" key="1">
    <source>
        <dbReference type="EMBL" id="KDN51938.1"/>
    </source>
</evidence>
<proteinExistence type="predicted"/>
<protein>
    <submittedName>
        <fullName evidence="1">Uncharacterized protein</fullName>
    </submittedName>
</protein>
<feature type="non-terminal residue" evidence="1">
    <location>
        <position position="131"/>
    </location>
</feature>
<dbReference type="InterPro" id="IPR053208">
    <property type="entry name" value="GMC_Oxidoreductase_CD"/>
</dbReference>
<dbReference type="EMBL" id="KK764649">
    <property type="protein sequence ID" value="KDN51938.1"/>
    <property type="molecule type" value="Genomic_DNA"/>
</dbReference>
<dbReference type="Gene3D" id="3.50.50.60">
    <property type="entry name" value="FAD/NAD(P)-binding domain"/>
    <property type="match status" value="1"/>
</dbReference>